<name>A0ABT0B0K1_9SPHN</name>
<proteinExistence type="predicted"/>
<dbReference type="Proteomes" id="UP001162880">
    <property type="component" value="Unassembled WGS sequence"/>
</dbReference>
<dbReference type="EMBL" id="JALHLE010000009">
    <property type="protein sequence ID" value="MCJ2178598.1"/>
    <property type="molecule type" value="Genomic_DNA"/>
</dbReference>
<protein>
    <submittedName>
        <fullName evidence="1">AAA family ATPase</fullName>
    </submittedName>
</protein>
<keyword evidence="2" id="KW-1185">Reference proteome</keyword>
<dbReference type="RefSeq" id="WP_243992769.1">
    <property type="nucleotide sequence ID" value="NZ_JALHLE010000009.1"/>
</dbReference>
<gene>
    <name evidence="1" type="ORF">MTR64_08490</name>
</gene>
<accession>A0ABT0B0K1</accession>
<evidence type="ECO:0000313" key="2">
    <source>
        <dbReference type="Proteomes" id="UP001162880"/>
    </source>
</evidence>
<sequence length="496" mass="54004">METPQAPIPNPIPPAIAANINVPKAQAEADIWENLGFAKDPEQAAVTVPEGVLIISGPADDDAFRRLLANLPGPPAMIFSRDGTRYSTYRFAADLTPVADSDLPLGCKLLRPGDCLILPDDRTIGDKVRAKTITDLPELTPASRLVERLPPPCQTTSLSAFSLRGKASEFEANAVLAEPLLGNVCFSGQATIWYAPPNVGKTLIGLSLLGEAVQAKRIQPGNVFYINADDSSAGFATKMCLMDDLGVHTLAPGHRGFECSKLSEHMRRAVQEGTAKGIFIVIDTLKKFADLMNKAQSTAFADTCRLFVMSGGTVLAFAHTNKNATATGKLTYTGTADILQDFDAAYIMTPIENADSKTDRVVRFDAIKRRGSGIERTAYRYAAEDGISYEERLVSVQEVHPDLLDEFEHVEMEREDADVIEAVKVVIGKGTDKKMQLAKAVSRRIQVSERRVLRVLEAYTGVDPKRHHWTYAVKGRGAKVYMPLPRPEVEAPPAAD</sequence>
<dbReference type="Gene3D" id="3.40.50.300">
    <property type="entry name" value="P-loop containing nucleotide triphosphate hydrolases"/>
    <property type="match status" value="1"/>
</dbReference>
<comment type="caution">
    <text evidence="1">The sequence shown here is derived from an EMBL/GenBank/DDBJ whole genome shotgun (WGS) entry which is preliminary data.</text>
</comment>
<dbReference type="SUPFAM" id="SSF52540">
    <property type="entry name" value="P-loop containing nucleoside triphosphate hydrolases"/>
    <property type="match status" value="1"/>
</dbReference>
<dbReference type="InterPro" id="IPR027417">
    <property type="entry name" value="P-loop_NTPase"/>
</dbReference>
<organism evidence="1 2">
    <name type="scientific">Novosphingobium album</name>
    <name type="common">ex Hu et al. 2023</name>
    <dbReference type="NCBI Taxonomy" id="2930093"/>
    <lineage>
        <taxon>Bacteria</taxon>
        <taxon>Pseudomonadati</taxon>
        <taxon>Pseudomonadota</taxon>
        <taxon>Alphaproteobacteria</taxon>
        <taxon>Sphingomonadales</taxon>
        <taxon>Sphingomonadaceae</taxon>
        <taxon>Novosphingobium</taxon>
    </lineage>
</organism>
<evidence type="ECO:0000313" key="1">
    <source>
        <dbReference type="EMBL" id="MCJ2178598.1"/>
    </source>
</evidence>
<reference evidence="1" key="1">
    <citation type="submission" date="2022-03" db="EMBL/GenBank/DDBJ databases">
        <title>Identification of a novel bacterium isolated from mangrove sediments.</title>
        <authorList>
            <person name="Pan X."/>
        </authorList>
    </citation>
    <scope>NUCLEOTIDE SEQUENCE</scope>
    <source>
        <strain evidence="1">B2580</strain>
    </source>
</reference>
<dbReference type="Pfam" id="PF13481">
    <property type="entry name" value="AAA_25"/>
    <property type="match status" value="1"/>
</dbReference>